<evidence type="ECO:0000256" key="5">
    <source>
        <dbReference type="ARBA" id="ARBA00022840"/>
    </source>
</evidence>
<dbReference type="Gene3D" id="3.30.260.10">
    <property type="entry name" value="TCP-1-like chaperonin intermediate domain"/>
    <property type="match status" value="1"/>
</dbReference>
<comment type="subcellular location">
    <subcellularLocation>
        <location evidence="1">Cytoplasm</location>
    </subcellularLocation>
</comment>
<dbReference type="PROSITE" id="PS00995">
    <property type="entry name" value="TCP1_3"/>
    <property type="match status" value="1"/>
</dbReference>
<dbReference type="Proteomes" id="UP000193467">
    <property type="component" value="Unassembled WGS sequence"/>
</dbReference>
<dbReference type="FunFam" id="3.30.260.10:FF:000017">
    <property type="entry name" value="T-complex protein 1 subunit zeta"/>
    <property type="match status" value="1"/>
</dbReference>
<dbReference type="GO" id="GO:0005832">
    <property type="term" value="C:chaperonin-containing T-complex"/>
    <property type="evidence" value="ECO:0007669"/>
    <property type="project" value="UniProtKB-ARBA"/>
</dbReference>
<evidence type="ECO:0000256" key="4">
    <source>
        <dbReference type="ARBA" id="ARBA00022741"/>
    </source>
</evidence>
<dbReference type="GO" id="GO:0016887">
    <property type="term" value="F:ATP hydrolysis activity"/>
    <property type="evidence" value="ECO:0007669"/>
    <property type="project" value="InterPro"/>
</dbReference>
<comment type="caution">
    <text evidence="10">The sequence shown here is derived from an EMBL/GenBank/DDBJ whole genome shotgun (WGS) entry which is preliminary data.</text>
</comment>
<protein>
    <recommendedName>
        <fullName evidence="7">T-complex protein 1 subunit zeta</fullName>
    </recommendedName>
    <alternativeName>
        <fullName evidence="8">CCT-zeta</fullName>
    </alternativeName>
</protein>
<dbReference type="InterPro" id="IPR027409">
    <property type="entry name" value="GroEL-like_apical_dom_sf"/>
</dbReference>
<dbReference type="InterPro" id="IPR012722">
    <property type="entry name" value="Chap_CCT_zeta"/>
</dbReference>
<dbReference type="FunFam" id="1.10.560.10:FF:000058">
    <property type="entry name" value="T-complex protein 1 subunit zeta"/>
    <property type="match status" value="1"/>
</dbReference>
<keyword evidence="5 9" id="KW-0067">ATP-binding</keyword>
<dbReference type="InParanoid" id="A0A1Y2ESM3"/>
<dbReference type="OrthoDB" id="10052040at2759"/>
<gene>
    <name evidence="10" type="ORF">BCR35DRAFT_281447</name>
</gene>
<dbReference type="GO" id="GO:0005524">
    <property type="term" value="F:ATP binding"/>
    <property type="evidence" value="ECO:0007669"/>
    <property type="project" value="UniProtKB-KW"/>
</dbReference>
<dbReference type="FunFam" id="1.10.560.10:FF:000038">
    <property type="entry name" value="Chaperonin containing TCP1 subunit 6B"/>
    <property type="match status" value="1"/>
</dbReference>
<dbReference type="FunCoup" id="A0A1Y2ESM3">
    <property type="interactions" value="429"/>
</dbReference>
<reference evidence="10 11" key="1">
    <citation type="submission" date="2016-07" db="EMBL/GenBank/DDBJ databases">
        <title>Pervasive Adenine N6-methylation of Active Genes in Fungi.</title>
        <authorList>
            <consortium name="DOE Joint Genome Institute"/>
            <person name="Mondo S.J."/>
            <person name="Dannebaum R.O."/>
            <person name="Kuo R.C."/>
            <person name="Labutti K."/>
            <person name="Haridas S."/>
            <person name="Kuo A."/>
            <person name="Salamov A."/>
            <person name="Ahrendt S.R."/>
            <person name="Lipzen A."/>
            <person name="Sullivan W."/>
            <person name="Andreopoulos W.B."/>
            <person name="Clum A."/>
            <person name="Lindquist E."/>
            <person name="Daum C."/>
            <person name="Ramamoorthy G.K."/>
            <person name="Gryganskyi A."/>
            <person name="Culley D."/>
            <person name="Magnuson J.K."/>
            <person name="James T.Y."/>
            <person name="O'Malley M.A."/>
            <person name="Stajich J.E."/>
            <person name="Spatafora J.W."/>
            <person name="Visel A."/>
            <person name="Grigoriev I.V."/>
        </authorList>
    </citation>
    <scope>NUCLEOTIDE SEQUENCE [LARGE SCALE GENOMIC DNA]</scope>
    <source>
        <strain evidence="10 11">62-1032</strain>
    </source>
</reference>
<evidence type="ECO:0000256" key="8">
    <source>
        <dbReference type="ARBA" id="ARBA00044261"/>
    </source>
</evidence>
<dbReference type="FunFam" id="3.50.7.10:FF:000004">
    <property type="entry name" value="T-complex protein 1 subunit zeta"/>
    <property type="match status" value="1"/>
</dbReference>
<dbReference type="EMBL" id="MCGR01000044">
    <property type="protein sequence ID" value="ORY73845.1"/>
    <property type="molecule type" value="Genomic_DNA"/>
</dbReference>
<evidence type="ECO:0000256" key="1">
    <source>
        <dbReference type="ARBA" id="ARBA00004496"/>
    </source>
</evidence>
<dbReference type="AlphaFoldDB" id="A0A1Y2ESM3"/>
<evidence type="ECO:0000313" key="10">
    <source>
        <dbReference type="EMBL" id="ORY73845.1"/>
    </source>
</evidence>
<dbReference type="InterPro" id="IPR027410">
    <property type="entry name" value="TCP-1-like_intermed_sf"/>
</dbReference>
<dbReference type="PROSITE" id="PS00750">
    <property type="entry name" value="TCP1_1"/>
    <property type="match status" value="1"/>
</dbReference>
<dbReference type="STRING" id="106004.A0A1Y2ESM3"/>
<dbReference type="SUPFAM" id="SSF54849">
    <property type="entry name" value="GroEL-intermediate domain like"/>
    <property type="match status" value="1"/>
</dbReference>
<proteinExistence type="inferred from homology"/>
<dbReference type="InterPro" id="IPR017998">
    <property type="entry name" value="Chaperone_TCP-1"/>
</dbReference>
<dbReference type="InterPro" id="IPR002194">
    <property type="entry name" value="Chaperonin_TCP-1_CS"/>
</dbReference>
<dbReference type="GO" id="GO:0051082">
    <property type="term" value="F:unfolded protein binding"/>
    <property type="evidence" value="ECO:0007669"/>
    <property type="project" value="InterPro"/>
</dbReference>
<dbReference type="PROSITE" id="PS00751">
    <property type="entry name" value="TCP1_2"/>
    <property type="match status" value="1"/>
</dbReference>
<dbReference type="GO" id="GO:0140662">
    <property type="term" value="F:ATP-dependent protein folding chaperone"/>
    <property type="evidence" value="ECO:0007669"/>
    <property type="project" value="InterPro"/>
</dbReference>
<name>A0A1Y2ESM3_9BASI</name>
<evidence type="ECO:0000256" key="6">
    <source>
        <dbReference type="ARBA" id="ARBA00023186"/>
    </source>
</evidence>
<dbReference type="SUPFAM" id="SSF48592">
    <property type="entry name" value="GroEL equatorial domain-like"/>
    <property type="match status" value="1"/>
</dbReference>
<evidence type="ECO:0000256" key="7">
    <source>
        <dbReference type="ARBA" id="ARBA00039582"/>
    </source>
</evidence>
<dbReference type="CDD" id="cd03342">
    <property type="entry name" value="TCP1_zeta"/>
    <property type="match status" value="1"/>
</dbReference>
<accession>A0A1Y2ESM3</accession>
<keyword evidence="3" id="KW-0963">Cytoplasm</keyword>
<dbReference type="Gene3D" id="1.10.560.10">
    <property type="entry name" value="GroEL-like equatorial domain"/>
    <property type="match status" value="1"/>
</dbReference>
<keyword evidence="11" id="KW-1185">Reference proteome</keyword>
<dbReference type="PRINTS" id="PR00304">
    <property type="entry name" value="TCOMPLEXTCP1"/>
</dbReference>
<dbReference type="InterPro" id="IPR027413">
    <property type="entry name" value="GROEL-like_equatorial_sf"/>
</dbReference>
<keyword evidence="4 9" id="KW-0547">Nucleotide-binding</keyword>
<dbReference type="Pfam" id="PF00118">
    <property type="entry name" value="Cpn60_TCP1"/>
    <property type="match status" value="1"/>
</dbReference>
<sequence length="573" mass="62240">MSALELLNPRSESVRRNQAFSINVTGAMGLANVVKSNLGPRGTLKMLVDGAGQLKMTKDGKVLLSEMQIQNPTAALIARTAVAQDEMTGDGTTSVVLLVGELLKQAERYTSEGVHPRILADGIEVAKNSLTDFLDSFKTPFAAGANPSHEILVNVAYTSLATKLHKSLAKSLSQSLVDAVLAIRRTGKVDKIGAKREEEGAEKVAESAEETFEPIDLHMVELMKMQHLTDVDTRLVKGLVLDHGPRHPDMPKRLENCFILTLNVSLEYEKTEVNSGFFYSSAEQREKLVESERKFTDAKVRKVIELKKLVCDSQLDKDGNVIGEKKNFVVINQKGIDPLSLDMLAKQGIMALRRAKRRNMERLQLICGGTAQNSVEDMKPEDLGYAGLVYEHTLGEEKFTFVEEVKNPKSVTLLIKGPNAHTISQISDAVRDGLRSVKNALEDASLVAGAGAFEVAAHAHLSGDVKKSAKGRAKLGVQAFADSLLVIPKTLAVNAGLDVQDSIVALQDEAAEGHVVGLNLATGEPLDPVTEGIWDNYRVKRHMIHSSAVIASNLLITDEMMRAGRSSLKEGAQ</sequence>
<comment type="similarity">
    <text evidence="2 9">Belongs to the TCP-1 chaperonin family.</text>
</comment>
<keyword evidence="6 9" id="KW-0143">Chaperone</keyword>
<dbReference type="Gene3D" id="3.50.7.10">
    <property type="entry name" value="GroEL"/>
    <property type="match status" value="1"/>
</dbReference>
<dbReference type="PANTHER" id="PTHR11353">
    <property type="entry name" value="CHAPERONIN"/>
    <property type="match status" value="1"/>
</dbReference>
<dbReference type="InterPro" id="IPR002423">
    <property type="entry name" value="Cpn60/GroEL/TCP-1"/>
</dbReference>
<dbReference type="SUPFAM" id="SSF52029">
    <property type="entry name" value="GroEL apical domain-like"/>
    <property type="match status" value="1"/>
</dbReference>
<evidence type="ECO:0000256" key="2">
    <source>
        <dbReference type="ARBA" id="ARBA00008020"/>
    </source>
</evidence>
<evidence type="ECO:0000256" key="3">
    <source>
        <dbReference type="ARBA" id="ARBA00022490"/>
    </source>
</evidence>
<evidence type="ECO:0000313" key="11">
    <source>
        <dbReference type="Proteomes" id="UP000193467"/>
    </source>
</evidence>
<organism evidence="10 11">
    <name type="scientific">Leucosporidium creatinivorum</name>
    <dbReference type="NCBI Taxonomy" id="106004"/>
    <lineage>
        <taxon>Eukaryota</taxon>
        <taxon>Fungi</taxon>
        <taxon>Dikarya</taxon>
        <taxon>Basidiomycota</taxon>
        <taxon>Pucciniomycotina</taxon>
        <taxon>Microbotryomycetes</taxon>
        <taxon>Leucosporidiales</taxon>
        <taxon>Leucosporidium</taxon>
    </lineage>
</organism>
<evidence type="ECO:0000256" key="9">
    <source>
        <dbReference type="RuleBase" id="RU004187"/>
    </source>
</evidence>